<organism evidence="8 9">
    <name type="scientific">Balneicella halophila</name>
    <dbReference type="NCBI Taxonomy" id="1537566"/>
    <lineage>
        <taxon>Bacteria</taxon>
        <taxon>Pseudomonadati</taxon>
        <taxon>Bacteroidota</taxon>
        <taxon>Bacteroidia</taxon>
        <taxon>Bacteroidales</taxon>
        <taxon>Balneicellaceae</taxon>
        <taxon>Balneicella</taxon>
    </lineage>
</organism>
<dbReference type="GO" id="GO:0005737">
    <property type="term" value="C:cytoplasm"/>
    <property type="evidence" value="ECO:0007669"/>
    <property type="project" value="UniProtKB-SubCell"/>
</dbReference>
<dbReference type="PROSITE" id="PS01306">
    <property type="entry name" value="UPF0054"/>
    <property type="match status" value="1"/>
</dbReference>
<evidence type="ECO:0000256" key="5">
    <source>
        <dbReference type="ARBA" id="ARBA00022801"/>
    </source>
</evidence>
<keyword evidence="7" id="KW-0963">Cytoplasm</keyword>
<name>A0A7L4UQR9_BALHA</name>
<evidence type="ECO:0000256" key="3">
    <source>
        <dbReference type="ARBA" id="ARBA00022723"/>
    </source>
</evidence>
<comment type="cofactor">
    <cofactor evidence="7">
        <name>Zn(2+)</name>
        <dbReference type="ChEBI" id="CHEBI:29105"/>
    </cofactor>
    <text evidence="7">Binds 1 zinc ion.</text>
</comment>
<dbReference type="InterPro" id="IPR023091">
    <property type="entry name" value="MetalPrtase_cat_dom_sf_prd"/>
</dbReference>
<dbReference type="EMBL" id="QENZ01000003">
    <property type="protein sequence ID" value="PVX52100.1"/>
    <property type="molecule type" value="Genomic_DNA"/>
</dbReference>
<protein>
    <recommendedName>
        <fullName evidence="7">Endoribonuclease YbeY</fullName>
        <ecNumber evidence="7">3.1.-.-</ecNumber>
    </recommendedName>
</protein>
<dbReference type="GO" id="GO:0004521">
    <property type="term" value="F:RNA endonuclease activity"/>
    <property type="evidence" value="ECO:0007669"/>
    <property type="project" value="UniProtKB-UniRule"/>
</dbReference>
<feature type="binding site" evidence="7">
    <location>
        <position position="106"/>
    </location>
    <ligand>
        <name>Zn(2+)</name>
        <dbReference type="ChEBI" id="CHEBI:29105"/>
        <note>catalytic</note>
    </ligand>
</feature>
<dbReference type="GO" id="GO:0008270">
    <property type="term" value="F:zinc ion binding"/>
    <property type="evidence" value="ECO:0007669"/>
    <property type="project" value="UniProtKB-UniRule"/>
</dbReference>
<proteinExistence type="inferred from homology"/>
<evidence type="ECO:0000256" key="6">
    <source>
        <dbReference type="ARBA" id="ARBA00022833"/>
    </source>
</evidence>
<dbReference type="InterPro" id="IPR002036">
    <property type="entry name" value="YbeY"/>
</dbReference>
<sequence length="143" mass="16552">MITFEQINTTNPLQSPKLIEIWLTELVESRNLKIGELTYYFCDDEKILEANRKYLSHDYFTDVITFDATVGEIIAADILISLDTVESNAKKFNVSFQEELFRVMAHAVLHLIGYNDKDDEEQKMMREAENEALALLKKIENDA</sequence>
<dbReference type="GO" id="GO:0004222">
    <property type="term" value="F:metalloendopeptidase activity"/>
    <property type="evidence" value="ECO:0007669"/>
    <property type="project" value="InterPro"/>
</dbReference>
<keyword evidence="4 7" id="KW-0255">Endonuclease</keyword>
<keyword evidence="9" id="KW-1185">Reference proteome</keyword>
<evidence type="ECO:0000256" key="4">
    <source>
        <dbReference type="ARBA" id="ARBA00022759"/>
    </source>
</evidence>
<dbReference type="GO" id="GO:0006364">
    <property type="term" value="P:rRNA processing"/>
    <property type="evidence" value="ECO:0007669"/>
    <property type="project" value="UniProtKB-UniRule"/>
</dbReference>
<dbReference type="AlphaFoldDB" id="A0A7L4UQR9"/>
<keyword evidence="5 7" id="KW-0378">Hydrolase</keyword>
<dbReference type="Proteomes" id="UP000251835">
    <property type="component" value="Unassembled WGS sequence"/>
</dbReference>
<gene>
    <name evidence="7" type="primary">ybeY</name>
    <name evidence="8" type="ORF">C7377_0399</name>
</gene>
<feature type="binding site" evidence="7">
    <location>
        <position position="110"/>
    </location>
    <ligand>
        <name>Zn(2+)</name>
        <dbReference type="ChEBI" id="CHEBI:29105"/>
        <note>catalytic</note>
    </ligand>
</feature>
<keyword evidence="7" id="KW-0698">rRNA processing</keyword>
<dbReference type="SUPFAM" id="SSF55486">
    <property type="entry name" value="Metalloproteases ('zincins'), catalytic domain"/>
    <property type="match status" value="1"/>
</dbReference>
<comment type="function">
    <text evidence="7">Single strand-specific metallo-endoribonuclease involved in late-stage 70S ribosome quality control and in maturation of the 3' terminus of the 16S rRNA.</text>
</comment>
<evidence type="ECO:0000256" key="1">
    <source>
        <dbReference type="ARBA" id="ARBA00010875"/>
    </source>
</evidence>
<dbReference type="HAMAP" id="MF_00009">
    <property type="entry name" value="Endoribonucl_YbeY"/>
    <property type="match status" value="1"/>
</dbReference>
<dbReference type="Pfam" id="PF02130">
    <property type="entry name" value="YbeY"/>
    <property type="match status" value="1"/>
</dbReference>
<dbReference type="NCBIfam" id="TIGR00043">
    <property type="entry name" value="rRNA maturation RNase YbeY"/>
    <property type="match status" value="1"/>
</dbReference>
<dbReference type="RefSeq" id="WP_116495657.1">
    <property type="nucleotide sequence ID" value="NZ_QENZ01000003.1"/>
</dbReference>
<comment type="similarity">
    <text evidence="1 7">Belongs to the endoribonuclease YbeY family.</text>
</comment>
<dbReference type="Gene3D" id="3.40.390.30">
    <property type="entry name" value="Metalloproteases ('zincins'), catalytic domain"/>
    <property type="match status" value="1"/>
</dbReference>
<keyword evidence="7" id="KW-0690">Ribosome biogenesis</keyword>
<accession>A0A7L4UQR9</accession>
<dbReference type="PANTHER" id="PTHR46986:SF1">
    <property type="entry name" value="ENDORIBONUCLEASE YBEY, CHLOROPLASTIC"/>
    <property type="match status" value="1"/>
</dbReference>
<keyword evidence="6 7" id="KW-0862">Zinc</keyword>
<evidence type="ECO:0000313" key="8">
    <source>
        <dbReference type="EMBL" id="PVX52100.1"/>
    </source>
</evidence>
<evidence type="ECO:0000313" key="9">
    <source>
        <dbReference type="Proteomes" id="UP000251835"/>
    </source>
</evidence>
<dbReference type="EC" id="3.1.-.-" evidence="7"/>
<keyword evidence="3 7" id="KW-0479">Metal-binding</keyword>
<comment type="subcellular location">
    <subcellularLocation>
        <location evidence="7">Cytoplasm</location>
    </subcellularLocation>
</comment>
<evidence type="ECO:0000256" key="2">
    <source>
        <dbReference type="ARBA" id="ARBA00022722"/>
    </source>
</evidence>
<evidence type="ECO:0000256" key="7">
    <source>
        <dbReference type="HAMAP-Rule" id="MF_00009"/>
    </source>
</evidence>
<dbReference type="InterPro" id="IPR020549">
    <property type="entry name" value="YbeY_CS"/>
</dbReference>
<comment type="caution">
    <text evidence="8">The sequence shown here is derived from an EMBL/GenBank/DDBJ whole genome shotgun (WGS) entry which is preliminary data.</text>
</comment>
<keyword evidence="2 7" id="KW-0540">Nuclease</keyword>
<dbReference type="OrthoDB" id="9811984at2"/>
<feature type="binding site" evidence="7">
    <location>
        <position position="116"/>
    </location>
    <ligand>
        <name>Zn(2+)</name>
        <dbReference type="ChEBI" id="CHEBI:29105"/>
        <note>catalytic</note>
    </ligand>
</feature>
<reference evidence="8 9" key="1">
    <citation type="submission" date="2018-05" db="EMBL/GenBank/DDBJ databases">
        <title>Genomic Encyclopedia of Type Strains, Phase IV (KMG-IV): sequencing the most valuable type-strain genomes for metagenomic binning, comparative biology and taxonomic classification.</title>
        <authorList>
            <person name="Goeker M."/>
        </authorList>
    </citation>
    <scope>NUCLEOTIDE SEQUENCE [LARGE SCALE GENOMIC DNA]</scope>
    <source>
        <strain evidence="8 9">DSM 28579</strain>
    </source>
</reference>
<dbReference type="PANTHER" id="PTHR46986">
    <property type="entry name" value="ENDORIBONUCLEASE YBEY, CHLOROPLASTIC"/>
    <property type="match status" value="1"/>
</dbReference>